<dbReference type="PANTHER" id="PTHR30373">
    <property type="entry name" value="UPF0603 PROTEIN YGCG"/>
    <property type="match status" value="1"/>
</dbReference>
<dbReference type="Pfam" id="PF04536">
    <property type="entry name" value="TPM_phosphatase"/>
    <property type="match status" value="1"/>
</dbReference>
<proteinExistence type="predicted"/>
<reference evidence="2 3" key="1">
    <citation type="submission" date="2019-11" db="EMBL/GenBank/DDBJ databases">
        <title>Pedobacter sp. HMF7647 Genome sequencing and assembly.</title>
        <authorList>
            <person name="Kang H."/>
            <person name="Kim H."/>
            <person name="Joh K."/>
        </authorList>
    </citation>
    <scope>NUCLEOTIDE SEQUENCE [LARGE SCALE GENOMIC DNA]</scope>
    <source>
        <strain evidence="2 3">HMF7647</strain>
    </source>
</reference>
<dbReference type="Gene3D" id="3.10.310.50">
    <property type="match status" value="1"/>
</dbReference>
<keyword evidence="3" id="KW-1185">Reference proteome</keyword>
<sequence>MTLFSDEDQQNIRQAIEAAELFTSGEIRICIEETCPVEAIDRAIHYFGKLGMDQTVLRNGVLVYLSYSDRKFAIIGDSGINKLVKDDFWDSTKDLMLSYFKENKLADGIIAGVTKAGEQLKTYFPYKEGDKNELSDDIAFF</sequence>
<comment type="caution">
    <text evidence="2">The sequence shown here is derived from an EMBL/GenBank/DDBJ whole genome shotgun (WGS) entry which is preliminary data.</text>
</comment>
<protein>
    <submittedName>
        <fullName evidence="2">TPM domain-containing protein</fullName>
    </submittedName>
</protein>
<evidence type="ECO:0000259" key="1">
    <source>
        <dbReference type="Pfam" id="PF04536"/>
    </source>
</evidence>
<dbReference type="RefSeq" id="WP_160845070.1">
    <property type="nucleotide sequence ID" value="NZ_WVHT01000005.1"/>
</dbReference>
<feature type="domain" description="TPM" evidence="1">
    <location>
        <begin position="3"/>
        <end position="118"/>
    </location>
</feature>
<dbReference type="PANTHER" id="PTHR30373:SF8">
    <property type="entry name" value="BLL7265 PROTEIN"/>
    <property type="match status" value="1"/>
</dbReference>
<gene>
    <name evidence="2" type="ORF">GS399_13020</name>
</gene>
<evidence type="ECO:0000313" key="2">
    <source>
        <dbReference type="EMBL" id="MXV51900.1"/>
    </source>
</evidence>
<dbReference type="EMBL" id="WVHT01000005">
    <property type="protein sequence ID" value="MXV51900.1"/>
    <property type="molecule type" value="Genomic_DNA"/>
</dbReference>
<dbReference type="AlphaFoldDB" id="A0A7K1YBV2"/>
<evidence type="ECO:0000313" key="3">
    <source>
        <dbReference type="Proteomes" id="UP000466586"/>
    </source>
</evidence>
<organism evidence="2 3">
    <name type="scientific">Hufsiella arboris</name>
    <dbReference type="NCBI Taxonomy" id="2695275"/>
    <lineage>
        <taxon>Bacteria</taxon>
        <taxon>Pseudomonadati</taxon>
        <taxon>Bacteroidota</taxon>
        <taxon>Sphingobacteriia</taxon>
        <taxon>Sphingobacteriales</taxon>
        <taxon>Sphingobacteriaceae</taxon>
        <taxon>Hufsiella</taxon>
    </lineage>
</organism>
<dbReference type="Proteomes" id="UP000466586">
    <property type="component" value="Unassembled WGS sequence"/>
</dbReference>
<dbReference type="InterPro" id="IPR007621">
    <property type="entry name" value="TPM_dom"/>
</dbReference>
<name>A0A7K1YBV2_9SPHI</name>
<accession>A0A7K1YBV2</accession>